<keyword evidence="7" id="KW-1005">Bacterial flagellum biogenesis</keyword>
<keyword evidence="6" id="KW-0963">Cytoplasm</keyword>
<evidence type="ECO:0000256" key="6">
    <source>
        <dbReference type="ARBA" id="ARBA00022490"/>
    </source>
</evidence>
<keyword evidence="5" id="KW-0813">Transport</keyword>
<reference evidence="11" key="1">
    <citation type="submission" date="2022-11" db="EMBL/GenBank/DDBJ databases">
        <title>The whole genome sequencing of pests is an important tool to study the evolution of the plant-insect interaction and insecticide resistance.</title>
        <authorList>
            <person name="Kananovich Y."/>
        </authorList>
    </citation>
    <scope>NUCLEOTIDE SEQUENCE</scope>
    <source>
        <strain evidence="11">BSU_Mac_2017</strain>
    </source>
</reference>
<evidence type="ECO:0000256" key="5">
    <source>
        <dbReference type="ARBA" id="ARBA00022448"/>
    </source>
</evidence>
<keyword evidence="8" id="KW-0653">Protein transport</keyword>
<keyword evidence="9" id="KW-1006">Bacterial flagellum protein export</keyword>
<evidence type="ECO:0000256" key="3">
    <source>
        <dbReference type="ARBA" id="ARBA00006602"/>
    </source>
</evidence>
<proteinExistence type="inferred from homology"/>
<evidence type="ECO:0000256" key="7">
    <source>
        <dbReference type="ARBA" id="ARBA00022795"/>
    </source>
</evidence>
<evidence type="ECO:0000256" key="4">
    <source>
        <dbReference type="ARBA" id="ARBA00016507"/>
    </source>
</evidence>
<protein>
    <recommendedName>
        <fullName evidence="4">Flagellar assembly protein FliH</fullName>
    </recommendedName>
</protein>
<evidence type="ECO:0000256" key="9">
    <source>
        <dbReference type="ARBA" id="ARBA00023225"/>
    </source>
</evidence>
<dbReference type="GO" id="GO:0003774">
    <property type="term" value="F:cytoskeletal motor activity"/>
    <property type="evidence" value="ECO:0007669"/>
    <property type="project" value="InterPro"/>
</dbReference>
<dbReference type="GO" id="GO:0009288">
    <property type="term" value="C:bacterial-type flagellum"/>
    <property type="evidence" value="ECO:0007669"/>
    <property type="project" value="InterPro"/>
</dbReference>
<dbReference type="AlphaFoldDB" id="A0AAJ5PTG5"/>
<evidence type="ECO:0000256" key="1">
    <source>
        <dbReference type="ARBA" id="ARBA00003041"/>
    </source>
</evidence>
<dbReference type="EMBL" id="CP113409">
    <property type="protein sequence ID" value="WAI11844.1"/>
    <property type="molecule type" value="Genomic_DNA"/>
</dbReference>
<evidence type="ECO:0000313" key="12">
    <source>
        <dbReference type="Proteomes" id="UP001163094"/>
    </source>
</evidence>
<dbReference type="GO" id="GO:0044781">
    <property type="term" value="P:bacterial-type flagellum organization"/>
    <property type="evidence" value="ECO:0007669"/>
    <property type="project" value="UniProtKB-KW"/>
</dbReference>
<dbReference type="Pfam" id="PF02108">
    <property type="entry name" value="FliH"/>
    <property type="match status" value="1"/>
</dbReference>
<organism evidence="11 12">
    <name type="scientific">Buchnera aphidicola</name>
    <name type="common">Macrosiphum albifrons</name>
    <dbReference type="NCBI Taxonomy" id="2994844"/>
    <lineage>
        <taxon>Bacteria</taxon>
        <taxon>Pseudomonadati</taxon>
        <taxon>Pseudomonadota</taxon>
        <taxon>Gammaproteobacteria</taxon>
        <taxon>Enterobacterales</taxon>
        <taxon>Erwiniaceae</taxon>
        <taxon>Buchnera</taxon>
    </lineage>
</organism>
<dbReference type="InterPro" id="IPR000563">
    <property type="entry name" value="Flag_FliH"/>
</dbReference>
<evidence type="ECO:0000313" key="11">
    <source>
        <dbReference type="EMBL" id="WAI11844.1"/>
    </source>
</evidence>
<comment type="function">
    <text evidence="1">Needed for flagellar regrowth and assembly.</text>
</comment>
<dbReference type="GO" id="GO:0015031">
    <property type="term" value="P:protein transport"/>
    <property type="evidence" value="ECO:0007669"/>
    <property type="project" value="UniProtKB-KW"/>
</dbReference>
<dbReference type="Proteomes" id="UP001163094">
    <property type="component" value="Chromosome"/>
</dbReference>
<sequence>MPNSILEKKWTRWYPKKIFLKSTNKNKKILFHSNEFKKEDFLIESKNQNNFIVDKKEVEIDLKKTKAYEIGFKKGFLQAQEENILLKNKLNSLFLDFENALSIFENALCSQLLKTVLKIASYVIGKNIDIDKSVLINSIKNIINKDGIFLKKPQLIIHPNNKKLIENTFKDFLNTYKWILVCDDSLDLNGCKVQSENVDIDATIDARWQELCRLIYSEEY</sequence>
<dbReference type="GO" id="GO:0071973">
    <property type="term" value="P:bacterial-type flagellum-dependent cell motility"/>
    <property type="evidence" value="ECO:0007669"/>
    <property type="project" value="InterPro"/>
</dbReference>
<dbReference type="PANTHER" id="PTHR34982">
    <property type="entry name" value="YOP PROTEINS TRANSLOCATION PROTEIN L"/>
    <property type="match status" value="1"/>
</dbReference>
<comment type="similarity">
    <text evidence="3">Belongs to the FliH family.</text>
</comment>
<gene>
    <name evidence="11" type="ORF">OW721_00375</name>
</gene>
<evidence type="ECO:0000256" key="8">
    <source>
        <dbReference type="ARBA" id="ARBA00022927"/>
    </source>
</evidence>
<dbReference type="PRINTS" id="PR01003">
    <property type="entry name" value="FLGFLIH"/>
</dbReference>
<dbReference type="InterPro" id="IPR018035">
    <property type="entry name" value="Flagellar_FliH/T3SS_HrpE"/>
</dbReference>
<dbReference type="GO" id="GO:0005829">
    <property type="term" value="C:cytosol"/>
    <property type="evidence" value="ECO:0007669"/>
    <property type="project" value="TreeGrafter"/>
</dbReference>
<evidence type="ECO:0000256" key="2">
    <source>
        <dbReference type="ARBA" id="ARBA00004496"/>
    </source>
</evidence>
<feature type="domain" description="Flagellar assembly protein FliH/Type III secretion system HrpE" evidence="10">
    <location>
        <begin position="87"/>
        <end position="211"/>
    </location>
</feature>
<name>A0AAJ5PTG5_9GAMM</name>
<comment type="subcellular location">
    <subcellularLocation>
        <location evidence="2">Cytoplasm</location>
    </subcellularLocation>
</comment>
<evidence type="ECO:0000259" key="10">
    <source>
        <dbReference type="Pfam" id="PF02108"/>
    </source>
</evidence>
<accession>A0AAJ5PTG5</accession>
<dbReference type="PANTHER" id="PTHR34982:SF1">
    <property type="entry name" value="FLAGELLAR ASSEMBLY PROTEIN FLIH"/>
    <property type="match status" value="1"/>
</dbReference>
<dbReference type="InterPro" id="IPR051472">
    <property type="entry name" value="T3SS_Stator/FliH"/>
</dbReference>